<keyword evidence="4" id="KW-1185">Reference proteome</keyword>
<evidence type="ECO:0000313" key="4">
    <source>
        <dbReference type="Proteomes" id="UP001172457"/>
    </source>
</evidence>
<gene>
    <name evidence="3" type="ORF">OSB04_016454</name>
</gene>
<dbReference type="AlphaFoldDB" id="A0AA38WJQ8"/>
<reference evidence="3" key="1">
    <citation type="submission" date="2023-03" db="EMBL/GenBank/DDBJ databases">
        <title>Chromosome-scale reference genome and RAD-based genetic map of yellow starthistle (Centaurea solstitialis) reveal putative structural variation and QTLs associated with invader traits.</title>
        <authorList>
            <person name="Reatini B."/>
            <person name="Cang F.A."/>
            <person name="Jiang Q."/>
            <person name="Mckibben M.T.W."/>
            <person name="Barker M.S."/>
            <person name="Rieseberg L.H."/>
            <person name="Dlugosch K.M."/>
        </authorList>
    </citation>
    <scope>NUCLEOTIDE SEQUENCE</scope>
    <source>
        <strain evidence="3">CAN-66</strain>
        <tissue evidence="3">Leaf</tissue>
    </source>
</reference>
<feature type="region of interest" description="Disordered" evidence="2">
    <location>
        <begin position="399"/>
        <end position="419"/>
    </location>
</feature>
<dbReference type="Proteomes" id="UP001172457">
    <property type="component" value="Chromosome 4"/>
</dbReference>
<organism evidence="3 4">
    <name type="scientific">Centaurea solstitialis</name>
    <name type="common">yellow star-thistle</name>
    <dbReference type="NCBI Taxonomy" id="347529"/>
    <lineage>
        <taxon>Eukaryota</taxon>
        <taxon>Viridiplantae</taxon>
        <taxon>Streptophyta</taxon>
        <taxon>Embryophyta</taxon>
        <taxon>Tracheophyta</taxon>
        <taxon>Spermatophyta</taxon>
        <taxon>Magnoliopsida</taxon>
        <taxon>eudicotyledons</taxon>
        <taxon>Gunneridae</taxon>
        <taxon>Pentapetalae</taxon>
        <taxon>asterids</taxon>
        <taxon>campanulids</taxon>
        <taxon>Asterales</taxon>
        <taxon>Asteraceae</taxon>
        <taxon>Carduoideae</taxon>
        <taxon>Cardueae</taxon>
        <taxon>Centaureinae</taxon>
        <taxon>Centaurea</taxon>
    </lineage>
</organism>
<evidence type="ECO:0000313" key="3">
    <source>
        <dbReference type="EMBL" id="KAJ9552409.1"/>
    </source>
</evidence>
<feature type="compositionally biased region" description="Polar residues" evidence="2">
    <location>
        <begin position="66"/>
        <end position="78"/>
    </location>
</feature>
<dbReference type="Pfam" id="PF03004">
    <property type="entry name" value="Transposase_24"/>
    <property type="match status" value="1"/>
</dbReference>
<evidence type="ECO:0000256" key="2">
    <source>
        <dbReference type="SAM" id="MobiDB-lite"/>
    </source>
</evidence>
<feature type="coiled-coil region" evidence="1">
    <location>
        <begin position="359"/>
        <end position="393"/>
    </location>
</feature>
<accession>A0AA38WJQ8</accession>
<comment type="caution">
    <text evidence="3">The sequence shown here is derived from an EMBL/GenBank/DDBJ whole genome shotgun (WGS) entry which is preliminary data.</text>
</comment>
<keyword evidence="1" id="KW-0175">Coiled coil</keyword>
<evidence type="ECO:0000256" key="1">
    <source>
        <dbReference type="SAM" id="Coils"/>
    </source>
</evidence>
<proteinExistence type="predicted"/>
<name>A0AA38WJQ8_9ASTR</name>
<dbReference type="InterPro" id="IPR004252">
    <property type="entry name" value="Probable_transposase_24"/>
</dbReference>
<evidence type="ECO:0008006" key="5">
    <source>
        <dbReference type="Google" id="ProtNLM"/>
    </source>
</evidence>
<protein>
    <recommendedName>
        <fullName evidence="5">Transposase, Ptta/En/Spm, plant</fullName>
    </recommendedName>
</protein>
<feature type="region of interest" description="Disordered" evidence="2">
    <location>
        <begin position="1"/>
        <end position="79"/>
    </location>
</feature>
<feature type="compositionally biased region" description="Basic and acidic residues" evidence="2">
    <location>
        <begin position="44"/>
        <end position="65"/>
    </location>
</feature>
<dbReference type="EMBL" id="JARYMX010000004">
    <property type="protein sequence ID" value="KAJ9552409.1"/>
    <property type="molecule type" value="Genomic_DNA"/>
</dbReference>
<sequence>MGRSLVSTGGRGSGGRDTGSSRGHDSGIYVSSSVGDAGPNSFARHVDTTETHESDVVAESSRIHQEPNTGTQVPNEPSQKPRLEIEGLDFTEAEVGRKATKLLKDSFMGPWTTWRDVDSESRAILFERFKVSCDVCVEYLHMDDDIDGLVRLVWGAALNKRWKNMMHDERDYAIERARDAGVVFDGSNYEVLIPFGPSWIHQDYWRDMVRKKWNTIKWKKRVEIGKKNQKAVPEGKISKHTGGCISMVQRRWRIEQKERRKPTAIELFEMTHKTKGSGESSVSGTGQSEISRDEKFVDDYQREMIKKYGPDVSTHPLGDIEVWEHCAGGRKRGRLFGVGTCGDPSYVVTGSSSGNRSYASSSFSEVRELKEKLQKIEEERAIEREENIRMSKRLKDIEAMLARRYPPSPSEDPASRNPR</sequence>